<feature type="region of interest" description="Disordered" evidence="1">
    <location>
        <begin position="95"/>
        <end position="117"/>
    </location>
</feature>
<keyword evidence="3" id="KW-1185">Reference proteome</keyword>
<evidence type="ECO:0000256" key="1">
    <source>
        <dbReference type="SAM" id="MobiDB-lite"/>
    </source>
</evidence>
<sequence length="117" mass="12555">QASRQLGGASSSEIERLKLQASNGKVQALEEEIANNLRLRALLSCITCFFLTLCTHSASLHHILILIIPMSLHRCGKCVVSNSLRIVLKSNVDDQAAGPVEHGNGGTSNGWKKPAPL</sequence>
<reference evidence="2 3" key="1">
    <citation type="journal article" date="2018" name="Front. Plant Sci.">
        <title>Red Clover (Trifolium pratense) and Zigzag Clover (T. medium) - A Picture of Genomic Similarities and Differences.</title>
        <authorList>
            <person name="Dluhosova J."/>
            <person name="Istvanek J."/>
            <person name="Nedelnik J."/>
            <person name="Repkova J."/>
        </authorList>
    </citation>
    <scope>NUCLEOTIDE SEQUENCE [LARGE SCALE GENOMIC DNA]</scope>
    <source>
        <strain evidence="3">cv. 10/8</strain>
        <tissue evidence="2">Leaf</tissue>
    </source>
</reference>
<feature type="non-terminal residue" evidence="2">
    <location>
        <position position="1"/>
    </location>
</feature>
<accession>A0A392MDI3</accession>
<dbReference type="AlphaFoldDB" id="A0A392MDI3"/>
<proteinExistence type="predicted"/>
<dbReference type="Proteomes" id="UP000265520">
    <property type="component" value="Unassembled WGS sequence"/>
</dbReference>
<evidence type="ECO:0000313" key="2">
    <source>
        <dbReference type="EMBL" id="MCH85530.1"/>
    </source>
</evidence>
<gene>
    <name evidence="2" type="ORF">A2U01_0006376</name>
</gene>
<dbReference type="EMBL" id="LXQA010008683">
    <property type="protein sequence ID" value="MCH85530.1"/>
    <property type="molecule type" value="Genomic_DNA"/>
</dbReference>
<name>A0A392MDI3_9FABA</name>
<comment type="caution">
    <text evidence="2">The sequence shown here is derived from an EMBL/GenBank/DDBJ whole genome shotgun (WGS) entry which is preliminary data.</text>
</comment>
<protein>
    <submittedName>
        <fullName evidence="2">Uncharacterized protein</fullName>
    </submittedName>
</protein>
<evidence type="ECO:0000313" key="3">
    <source>
        <dbReference type="Proteomes" id="UP000265520"/>
    </source>
</evidence>
<organism evidence="2 3">
    <name type="scientific">Trifolium medium</name>
    <dbReference type="NCBI Taxonomy" id="97028"/>
    <lineage>
        <taxon>Eukaryota</taxon>
        <taxon>Viridiplantae</taxon>
        <taxon>Streptophyta</taxon>
        <taxon>Embryophyta</taxon>
        <taxon>Tracheophyta</taxon>
        <taxon>Spermatophyta</taxon>
        <taxon>Magnoliopsida</taxon>
        <taxon>eudicotyledons</taxon>
        <taxon>Gunneridae</taxon>
        <taxon>Pentapetalae</taxon>
        <taxon>rosids</taxon>
        <taxon>fabids</taxon>
        <taxon>Fabales</taxon>
        <taxon>Fabaceae</taxon>
        <taxon>Papilionoideae</taxon>
        <taxon>50 kb inversion clade</taxon>
        <taxon>NPAAA clade</taxon>
        <taxon>Hologalegina</taxon>
        <taxon>IRL clade</taxon>
        <taxon>Trifolieae</taxon>
        <taxon>Trifolium</taxon>
    </lineage>
</organism>